<comment type="caution">
    <text evidence="1">The sequence shown here is derived from an EMBL/GenBank/DDBJ whole genome shotgun (WGS) entry which is preliminary data.</text>
</comment>
<sequence length="219" mass="24166">MNSDAARVILVLPTGRSIYFGPDEYAITWQVRQALRIAGGISPGAGVDVVLYGEPADDRIADGGVAVRMRVEPETLEEWAGEWATISDAGGLSFLEDRRPATRVEGVFAAGRSSISRPLVALREVVATLREAPAPPLVLFQLDNQLQEEEMVLAIRDAGPGAAFWQLFGRRHSMGDSFWIQEGLYRGRVLPNLAVHFGVDWSHRAVARRFSRWRKKALG</sequence>
<dbReference type="RefSeq" id="WP_189529703.1">
    <property type="nucleotide sequence ID" value="NZ_BMSV01000001.1"/>
</dbReference>
<keyword evidence="2" id="KW-1185">Reference proteome</keyword>
<gene>
    <name evidence="1" type="ORF">GCM10010249_07050</name>
</gene>
<organism evidence="1 2">
    <name type="scientific">Streptomyces roseolilacinus</name>
    <dbReference type="NCBI Taxonomy" id="66904"/>
    <lineage>
        <taxon>Bacteria</taxon>
        <taxon>Bacillati</taxon>
        <taxon>Actinomycetota</taxon>
        <taxon>Actinomycetes</taxon>
        <taxon>Kitasatosporales</taxon>
        <taxon>Streptomycetaceae</taxon>
        <taxon>Streptomyces</taxon>
    </lineage>
</organism>
<dbReference type="Proteomes" id="UP000654123">
    <property type="component" value="Unassembled WGS sequence"/>
</dbReference>
<reference evidence="1" key="1">
    <citation type="journal article" date="2014" name="Int. J. Syst. Evol. Microbiol.">
        <title>Complete genome sequence of Corynebacterium casei LMG S-19264T (=DSM 44701T), isolated from a smear-ripened cheese.</title>
        <authorList>
            <consortium name="US DOE Joint Genome Institute (JGI-PGF)"/>
            <person name="Walter F."/>
            <person name="Albersmeier A."/>
            <person name="Kalinowski J."/>
            <person name="Ruckert C."/>
        </authorList>
    </citation>
    <scope>NUCLEOTIDE SEQUENCE</scope>
    <source>
        <strain evidence="1">JCM 4335</strain>
    </source>
</reference>
<evidence type="ECO:0000313" key="2">
    <source>
        <dbReference type="Proteomes" id="UP000654123"/>
    </source>
</evidence>
<protein>
    <submittedName>
        <fullName evidence="1">Uncharacterized protein</fullName>
    </submittedName>
</protein>
<name>A0A918AYG4_9ACTN</name>
<evidence type="ECO:0000313" key="1">
    <source>
        <dbReference type="EMBL" id="GGP91606.1"/>
    </source>
</evidence>
<dbReference type="AlphaFoldDB" id="A0A918AYG4"/>
<proteinExistence type="predicted"/>
<reference evidence="1" key="2">
    <citation type="submission" date="2020-09" db="EMBL/GenBank/DDBJ databases">
        <authorList>
            <person name="Sun Q."/>
            <person name="Ohkuma M."/>
        </authorList>
    </citation>
    <scope>NUCLEOTIDE SEQUENCE</scope>
    <source>
        <strain evidence="1">JCM 4335</strain>
    </source>
</reference>
<dbReference type="EMBL" id="BMSV01000001">
    <property type="protein sequence ID" value="GGP91606.1"/>
    <property type="molecule type" value="Genomic_DNA"/>
</dbReference>
<accession>A0A918AYG4</accession>